<evidence type="ECO:0000313" key="9">
    <source>
        <dbReference type="Proteomes" id="UP000318717"/>
    </source>
</evidence>
<accession>A0A4Y3HYG2</accession>
<dbReference type="OrthoDB" id="396512at2"/>
<organism evidence="8 9">
    <name type="scientific">Vibrio inusitatus NBRC 102082</name>
    <dbReference type="NCBI Taxonomy" id="1219070"/>
    <lineage>
        <taxon>Bacteria</taxon>
        <taxon>Pseudomonadati</taxon>
        <taxon>Pseudomonadota</taxon>
        <taxon>Gammaproteobacteria</taxon>
        <taxon>Vibrionales</taxon>
        <taxon>Vibrionaceae</taxon>
        <taxon>Vibrio</taxon>
    </lineage>
</organism>
<evidence type="ECO:0000256" key="2">
    <source>
        <dbReference type="ARBA" id="ARBA00022475"/>
    </source>
</evidence>
<dbReference type="InterPro" id="IPR001173">
    <property type="entry name" value="Glyco_trans_2-like"/>
</dbReference>
<dbReference type="Proteomes" id="UP000318717">
    <property type="component" value="Unassembled WGS sequence"/>
</dbReference>
<keyword evidence="4" id="KW-0808">Transferase</keyword>
<feature type="transmembrane region" description="Helical" evidence="6">
    <location>
        <begin position="353"/>
        <end position="372"/>
    </location>
</feature>
<keyword evidence="3" id="KW-0328">Glycosyltransferase</keyword>
<dbReference type="EMBL" id="BJLF01000012">
    <property type="protein sequence ID" value="GEA51722.1"/>
    <property type="molecule type" value="Genomic_DNA"/>
</dbReference>
<dbReference type="RefSeq" id="WP_141346193.1">
    <property type="nucleotide sequence ID" value="NZ_BJLF01000012.1"/>
</dbReference>
<name>A0A4Y3HYG2_9VIBR</name>
<dbReference type="Gene3D" id="3.90.550.10">
    <property type="entry name" value="Spore Coat Polysaccharide Biosynthesis Protein SpsA, Chain A"/>
    <property type="match status" value="1"/>
</dbReference>
<comment type="caution">
    <text evidence="8">The sequence shown here is derived from an EMBL/GenBank/DDBJ whole genome shotgun (WGS) entry which is preliminary data.</text>
</comment>
<protein>
    <recommendedName>
        <fullName evidence="7">Glycosyltransferase 2-like domain-containing protein</fullName>
    </recommendedName>
</protein>
<sequence length="387" mass="43644">MLLLILSVFCLLTVVVFIFRLLRLAKQRIHIPDATQDKNDWPKVSIIIPARNEAENITGSLGSILEQDYPTDKLEVIVIDDFSDDGTKEIAENLMANSEFSAQCIRGRALPKGWLGKSNACMWGATHATGDYLFFIDADTHSSPHMIKSVIDFTKTRDIEMLSFNPQQVMVSKGEKSLLPGIFLSTANSMDFVASNDPTQQEAIANGQAMLFKAKSYRAVNGHELVKSDVSEDLAFAKKMKQRGFRIFWAFADSLMRTRMYTSTTEIWQGFSKNMNRIVKAETLPQATWYWIKCQWIAWTAPLLLVASVLQYQQSASNENALILAINIITNIVLLGTYTGLVRELSVPIRHAIFVPMGISMNGFLALNAWRLQKLNRVVWKNRSLPQ</sequence>
<dbReference type="GO" id="GO:0016757">
    <property type="term" value="F:glycosyltransferase activity"/>
    <property type="evidence" value="ECO:0007669"/>
    <property type="project" value="UniProtKB-KW"/>
</dbReference>
<evidence type="ECO:0000313" key="8">
    <source>
        <dbReference type="EMBL" id="GEA51722.1"/>
    </source>
</evidence>
<feature type="transmembrane region" description="Helical" evidence="6">
    <location>
        <begin position="322"/>
        <end position="341"/>
    </location>
</feature>
<dbReference type="SUPFAM" id="SSF53448">
    <property type="entry name" value="Nucleotide-diphospho-sugar transferases"/>
    <property type="match status" value="1"/>
</dbReference>
<evidence type="ECO:0000256" key="5">
    <source>
        <dbReference type="ARBA" id="ARBA00023136"/>
    </source>
</evidence>
<dbReference type="AlphaFoldDB" id="A0A4Y3HYG2"/>
<evidence type="ECO:0000256" key="1">
    <source>
        <dbReference type="ARBA" id="ARBA00004236"/>
    </source>
</evidence>
<evidence type="ECO:0000259" key="7">
    <source>
        <dbReference type="Pfam" id="PF00535"/>
    </source>
</evidence>
<keyword evidence="9" id="KW-1185">Reference proteome</keyword>
<dbReference type="GO" id="GO:0005886">
    <property type="term" value="C:plasma membrane"/>
    <property type="evidence" value="ECO:0007669"/>
    <property type="project" value="UniProtKB-SubCell"/>
</dbReference>
<dbReference type="PANTHER" id="PTHR43646:SF2">
    <property type="entry name" value="GLYCOSYLTRANSFERASE 2-LIKE DOMAIN-CONTAINING PROTEIN"/>
    <property type="match status" value="1"/>
</dbReference>
<gene>
    <name evidence="8" type="ORF">VIN01S_25260</name>
</gene>
<keyword evidence="5 6" id="KW-0472">Membrane</keyword>
<evidence type="ECO:0000256" key="3">
    <source>
        <dbReference type="ARBA" id="ARBA00022676"/>
    </source>
</evidence>
<feature type="domain" description="Glycosyltransferase 2-like" evidence="7">
    <location>
        <begin position="45"/>
        <end position="158"/>
    </location>
</feature>
<evidence type="ECO:0000256" key="4">
    <source>
        <dbReference type="ARBA" id="ARBA00022679"/>
    </source>
</evidence>
<keyword evidence="6" id="KW-1133">Transmembrane helix</keyword>
<keyword evidence="6" id="KW-0812">Transmembrane</keyword>
<dbReference type="Pfam" id="PF00535">
    <property type="entry name" value="Glycos_transf_2"/>
    <property type="match status" value="1"/>
</dbReference>
<evidence type="ECO:0000256" key="6">
    <source>
        <dbReference type="SAM" id="Phobius"/>
    </source>
</evidence>
<comment type="subcellular location">
    <subcellularLocation>
        <location evidence="1">Cell membrane</location>
    </subcellularLocation>
</comment>
<proteinExistence type="predicted"/>
<reference evidence="8 9" key="1">
    <citation type="submission" date="2019-06" db="EMBL/GenBank/DDBJ databases">
        <title>Whole genome shotgun sequence of Vibrio inusitatus NBRC 102082.</title>
        <authorList>
            <person name="Hosoyama A."/>
            <person name="Uohara A."/>
            <person name="Ohji S."/>
            <person name="Ichikawa N."/>
        </authorList>
    </citation>
    <scope>NUCLEOTIDE SEQUENCE [LARGE SCALE GENOMIC DNA]</scope>
    <source>
        <strain evidence="8 9">NBRC 102082</strain>
    </source>
</reference>
<dbReference type="PANTHER" id="PTHR43646">
    <property type="entry name" value="GLYCOSYLTRANSFERASE"/>
    <property type="match status" value="1"/>
</dbReference>
<dbReference type="InterPro" id="IPR029044">
    <property type="entry name" value="Nucleotide-diphossugar_trans"/>
</dbReference>
<keyword evidence="2" id="KW-1003">Cell membrane</keyword>